<dbReference type="GO" id="GO:0001228">
    <property type="term" value="F:DNA-binding transcription activator activity, RNA polymerase II-specific"/>
    <property type="evidence" value="ECO:0007669"/>
    <property type="project" value="TreeGrafter"/>
</dbReference>
<feature type="domain" description="Zn(2)-C6 fungal-type" evidence="2">
    <location>
        <begin position="11"/>
        <end position="41"/>
    </location>
</feature>
<evidence type="ECO:0000259" key="2">
    <source>
        <dbReference type="PROSITE" id="PS50048"/>
    </source>
</evidence>
<protein>
    <recommendedName>
        <fullName evidence="2">Zn(2)-C6 fungal-type domain-containing protein</fullName>
    </recommendedName>
</protein>
<evidence type="ECO:0000313" key="3">
    <source>
        <dbReference type="EMBL" id="RCK57747.1"/>
    </source>
</evidence>
<dbReference type="SMART" id="SM00066">
    <property type="entry name" value="GAL4"/>
    <property type="match status" value="1"/>
</dbReference>
<keyword evidence="1" id="KW-0812">Transmembrane</keyword>
<dbReference type="InterPro" id="IPR036864">
    <property type="entry name" value="Zn2-C6_fun-type_DNA-bd_sf"/>
</dbReference>
<feature type="transmembrane region" description="Helical" evidence="1">
    <location>
        <begin position="341"/>
        <end position="360"/>
    </location>
</feature>
<dbReference type="PANTHER" id="PTHR47784:SF5">
    <property type="entry name" value="STEROL UPTAKE CONTROL PROTEIN 2"/>
    <property type="match status" value="1"/>
</dbReference>
<keyword evidence="1" id="KW-0472">Membrane</keyword>
<dbReference type="Gene3D" id="4.10.240.10">
    <property type="entry name" value="Zn(2)-C6 fungal-type DNA-binding domain"/>
    <property type="match status" value="1"/>
</dbReference>
<dbReference type="AlphaFoldDB" id="A0A367XVV7"/>
<dbReference type="PANTHER" id="PTHR47784">
    <property type="entry name" value="STEROL UPTAKE CONTROL PROTEIN 2"/>
    <property type="match status" value="1"/>
</dbReference>
<sequence length="429" mass="49015">MTSSASTKVVRCLSCRKLKIKCDQGKPSCEYCRHRNKKCVYPSKELIPVPKKSAVCTLPRTTLGGPFGNSVSNAEFGILNIFKEKYIYVMAFGSKTLIKYWHSEVTELVQQNLLLAKSYLTTGTLMILYLNDEEVLQEVSLVTDYSVDELKSTSYISVYGRSKLILKTITYFGEAINALMKYIAKAQDGELTEMESREVFASGVLLYGYMVYAYPLLTLVSFDDQVVDYLALALKFVIVEGMCVSPLARSLFRKYFMTSQDDVYLTSASSPIITDLQNQLYNLQLQGGAPEEEMYICSTALEILNSRMDSAIEMGSPLPIFNCIVSFSSDFCRLAHSKNEFALRLLFVYSCILVFCKYYIKRKSNMWMDYIAQYKTQEFLAHGKFRHQMDADLYYLATETKFVTRCNEFRNFHPAVYVARYKSTNFGCL</sequence>
<keyword evidence="4" id="KW-1185">Reference proteome</keyword>
<keyword evidence="1" id="KW-1133">Transmembrane helix</keyword>
<gene>
    <name evidence="3" type="ORF">Cantr_06253</name>
</gene>
<accession>A0A367XVV7</accession>
<dbReference type="SUPFAM" id="SSF57701">
    <property type="entry name" value="Zn2/Cys6 DNA-binding domain"/>
    <property type="match status" value="1"/>
</dbReference>
<evidence type="ECO:0000256" key="1">
    <source>
        <dbReference type="SAM" id="Phobius"/>
    </source>
</evidence>
<reference evidence="3 4" key="1">
    <citation type="submission" date="2018-06" db="EMBL/GenBank/DDBJ databases">
        <title>Whole genome sequencing of Candida tropicalis (genome annotated by CSBL at Korea University).</title>
        <authorList>
            <person name="Ahn J."/>
        </authorList>
    </citation>
    <scope>NUCLEOTIDE SEQUENCE [LARGE SCALE GENOMIC DNA]</scope>
    <source>
        <strain evidence="3 4">ATCC 20962</strain>
    </source>
</reference>
<dbReference type="CDD" id="cd00067">
    <property type="entry name" value="GAL4"/>
    <property type="match status" value="1"/>
</dbReference>
<dbReference type="GO" id="GO:0008270">
    <property type="term" value="F:zinc ion binding"/>
    <property type="evidence" value="ECO:0007669"/>
    <property type="project" value="InterPro"/>
</dbReference>
<dbReference type="OrthoDB" id="4023759at2759"/>
<proteinExistence type="predicted"/>
<dbReference type="EMBL" id="QLNQ01000028">
    <property type="protein sequence ID" value="RCK57747.1"/>
    <property type="molecule type" value="Genomic_DNA"/>
</dbReference>
<comment type="caution">
    <text evidence="3">The sequence shown here is derived from an EMBL/GenBank/DDBJ whole genome shotgun (WGS) entry which is preliminary data.</text>
</comment>
<dbReference type="Pfam" id="PF00172">
    <property type="entry name" value="Zn_clus"/>
    <property type="match status" value="1"/>
</dbReference>
<dbReference type="InterPro" id="IPR053157">
    <property type="entry name" value="Sterol_Uptake_Regulator"/>
</dbReference>
<dbReference type="Proteomes" id="UP000253472">
    <property type="component" value="Unassembled WGS sequence"/>
</dbReference>
<name>A0A367XVV7_9ASCO</name>
<dbReference type="InterPro" id="IPR001138">
    <property type="entry name" value="Zn2Cys6_DnaBD"/>
</dbReference>
<dbReference type="PROSITE" id="PS50048">
    <property type="entry name" value="ZN2_CY6_FUNGAL_2"/>
    <property type="match status" value="1"/>
</dbReference>
<organism evidence="3 4">
    <name type="scientific">Candida viswanathii</name>
    <dbReference type="NCBI Taxonomy" id="5486"/>
    <lineage>
        <taxon>Eukaryota</taxon>
        <taxon>Fungi</taxon>
        <taxon>Dikarya</taxon>
        <taxon>Ascomycota</taxon>
        <taxon>Saccharomycotina</taxon>
        <taxon>Pichiomycetes</taxon>
        <taxon>Debaryomycetaceae</taxon>
        <taxon>Candida/Lodderomyces clade</taxon>
        <taxon>Candida</taxon>
    </lineage>
</organism>
<feature type="transmembrane region" description="Helical" evidence="1">
    <location>
        <begin position="199"/>
        <end position="217"/>
    </location>
</feature>
<evidence type="ECO:0000313" key="4">
    <source>
        <dbReference type="Proteomes" id="UP000253472"/>
    </source>
</evidence>